<dbReference type="GO" id="GO:0009063">
    <property type="term" value="P:amino acid catabolic process"/>
    <property type="evidence" value="ECO:0007669"/>
    <property type="project" value="InterPro"/>
</dbReference>
<evidence type="ECO:0000256" key="1">
    <source>
        <dbReference type="ARBA" id="ARBA00001946"/>
    </source>
</evidence>
<dbReference type="Gene3D" id="3.30.390.10">
    <property type="entry name" value="Enolase-like, N-terminal domain"/>
    <property type="match status" value="1"/>
</dbReference>
<dbReference type="SFLD" id="SFLDS00001">
    <property type="entry name" value="Enolase"/>
    <property type="match status" value="1"/>
</dbReference>
<feature type="domain" description="Mandelate racemase/muconate lactonizing enzyme C-terminal" evidence="4">
    <location>
        <begin position="145"/>
        <end position="246"/>
    </location>
</feature>
<dbReference type="SUPFAM" id="SSF54826">
    <property type="entry name" value="Enolase N-terminal domain-like"/>
    <property type="match status" value="1"/>
</dbReference>
<dbReference type="Gene3D" id="3.20.20.120">
    <property type="entry name" value="Enolase-like C-terminal domain"/>
    <property type="match status" value="1"/>
</dbReference>
<proteinExistence type="predicted"/>
<keyword evidence="2" id="KW-0479">Metal-binding</keyword>
<dbReference type="InterPro" id="IPR013341">
    <property type="entry name" value="Mandelate_racemase_N_dom"/>
</dbReference>
<dbReference type="Proteomes" id="UP000318834">
    <property type="component" value="Unassembled WGS sequence"/>
</dbReference>
<keyword evidence="3" id="KW-0460">Magnesium</keyword>
<name>A0A537J0V9_9BACT</name>
<evidence type="ECO:0000313" key="6">
    <source>
        <dbReference type="Proteomes" id="UP000318834"/>
    </source>
</evidence>
<comment type="cofactor">
    <cofactor evidence="1">
        <name>Mg(2+)</name>
        <dbReference type="ChEBI" id="CHEBI:18420"/>
    </cofactor>
</comment>
<gene>
    <name evidence="5" type="ORF">E6H05_00690</name>
</gene>
<dbReference type="EMBL" id="VBAP01000005">
    <property type="protein sequence ID" value="TMI77188.1"/>
    <property type="molecule type" value="Genomic_DNA"/>
</dbReference>
<organism evidence="5 6">
    <name type="scientific">Candidatus Segetimicrobium genomatis</name>
    <dbReference type="NCBI Taxonomy" id="2569760"/>
    <lineage>
        <taxon>Bacteria</taxon>
        <taxon>Bacillati</taxon>
        <taxon>Candidatus Sysuimicrobiota</taxon>
        <taxon>Candidatus Sysuimicrobiia</taxon>
        <taxon>Candidatus Sysuimicrobiales</taxon>
        <taxon>Candidatus Segetimicrobiaceae</taxon>
        <taxon>Candidatus Segetimicrobium</taxon>
    </lineage>
</organism>
<sequence length="374" mass="40594">MKIKSVKCRMLAATLDTPIQFGIGAFPTFSATLVEVATDDGLVGIGECIVRRAPQATRAIVDHMLGPVLIGRDPHDVEGLWDEMFQQLRGWGHYRGFVFEALSGVDTALWDILGKAAGLPVYKVLGGAGRPRVPCYASSVYFAEVKEMATQAADQARRGHTAIKVKIGRSPQLGGRRMDVASVKAIREAVGPRVDIMLDVNSAYDAATAIAVCRQLEPLDITWIEEPVPPDDLDGYQRVRAGQSIPVAAGESEFGVFGFRELIRRGAIDVVQPDVARVGGFTGARRVGALVHAHNLRYAPHTGFSAGVSHLASLHVAASVPNLMTYEYFFAPNPLRDLFTEPFPEPKEGFIDVPHGPGLGLELDERVLKKFEIT</sequence>
<dbReference type="SUPFAM" id="SSF51604">
    <property type="entry name" value="Enolase C-terminal domain-like"/>
    <property type="match status" value="1"/>
</dbReference>
<accession>A0A537J0V9</accession>
<protein>
    <submittedName>
        <fullName evidence="5">Mandelate racemase/muconate lactonizing enzyme family protein</fullName>
    </submittedName>
</protein>
<evidence type="ECO:0000256" key="2">
    <source>
        <dbReference type="ARBA" id="ARBA00022723"/>
    </source>
</evidence>
<dbReference type="PANTHER" id="PTHR13794:SF58">
    <property type="entry name" value="MITOCHONDRIAL ENOLASE SUPERFAMILY MEMBER 1"/>
    <property type="match status" value="1"/>
</dbReference>
<dbReference type="SFLD" id="SFLDG00179">
    <property type="entry name" value="mandelate_racemase"/>
    <property type="match status" value="1"/>
</dbReference>
<dbReference type="PROSITE" id="PS00909">
    <property type="entry name" value="MR_MLE_2"/>
    <property type="match status" value="1"/>
</dbReference>
<dbReference type="InterPro" id="IPR046945">
    <property type="entry name" value="RHMD-like"/>
</dbReference>
<dbReference type="SMART" id="SM00922">
    <property type="entry name" value="MR_MLE"/>
    <property type="match status" value="1"/>
</dbReference>
<dbReference type="CDD" id="cd03316">
    <property type="entry name" value="MR_like"/>
    <property type="match status" value="1"/>
</dbReference>
<comment type="caution">
    <text evidence="5">The sequence shown here is derived from an EMBL/GenBank/DDBJ whole genome shotgun (WGS) entry which is preliminary data.</text>
</comment>
<dbReference type="PANTHER" id="PTHR13794">
    <property type="entry name" value="ENOLASE SUPERFAMILY, MANDELATE RACEMASE"/>
    <property type="match status" value="1"/>
</dbReference>
<dbReference type="GO" id="GO:0016052">
    <property type="term" value="P:carbohydrate catabolic process"/>
    <property type="evidence" value="ECO:0007669"/>
    <property type="project" value="TreeGrafter"/>
</dbReference>
<evidence type="ECO:0000259" key="4">
    <source>
        <dbReference type="SMART" id="SM00922"/>
    </source>
</evidence>
<dbReference type="InterPro" id="IPR029017">
    <property type="entry name" value="Enolase-like_N"/>
</dbReference>
<dbReference type="InterPro" id="IPR018110">
    <property type="entry name" value="Mandel_Rmase/mucon_lact_enz_CS"/>
</dbReference>
<dbReference type="InterPro" id="IPR036849">
    <property type="entry name" value="Enolase-like_C_sf"/>
</dbReference>
<evidence type="ECO:0000256" key="3">
    <source>
        <dbReference type="ARBA" id="ARBA00022842"/>
    </source>
</evidence>
<evidence type="ECO:0000313" key="5">
    <source>
        <dbReference type="EMBL" id="TMI77188.1"/>
    </source>
</evidence>
<dbReference type="GO" id="GO:0000287">
    <property type="term" value="F:magnesium ion binding"/>
    <property type="evidence" value="ECO:0007669"/>
    <property type="project" value="TreeGrafter"/>
</dbReference>
<reference evidence="5 6" key="1">
    <citation type="journal article" date="2019" name="Nat. Microbiol.">
        <title>Mediterranean grassland soil C-N compound turnover is dependent on rainfall and depth, and is mediated by genomically divergent microorganisms.</title>
        <authorList>
            <person name="Diamond S."/>
            <person name="Andeer P.F."/>
            <person name="Li Z."/>
            <person name="Crits-Christoph A."/>
            <person name="Burstein D."/>
            <person name="Anantharaman K."/>
            <person name="Lane K.R."/>
            <person name="Thomas B.C."/>
            <person name="Pan C."/>
            <person name="Northen T.R."/>
            <person name="Banfield J.F."/>
        </authorList>
    </citation>
    <scope>NUCLEOTIDE SEQUENCE [LARGE SCALE GENOMIC DNA]</scope>
    <source>
        <strain evidence="5">NP_8</strain>
    </source>
</reference>
<dbReference type="Pfam" id="PF02746">
    <property type="entry name" value="MR_MLE_N"/>
    <property type="match status" value="1"/>
</dbReference>
<dbReference type="AlphaFoldDB" id="A0A537J0V9"/>
<dbReference type="InterPro" id="IPR013342">
    <property type="entry name" value="Mandelate_racemase_C"/>
</dbReference>
<dbReference type="InterPro" id="IPR029065">
    <property type="entry name" value="Enolase_C-like"/>
</dbReference>
<dbReference type="Pfam" id="PF13378">
    <property type="entry name" value="MR_MLE_C"/>
    <property type="match status" value="1"/>
</dbReference>
<dbReference type="GO" id="GO:0016836">
    <property type="term" value="F:hydro-lyase activity"/>
    <property type="evidence" value="ECO:0007669"/>
    <property type="project" value="TreeGrafter"/>
</dbReference>